<dbReference type="SMART" id="SM00049">
    <property type="entry name" value="DEP"/>
    <property type="match status" value="2"/>
</dbReference>
<proteinExistence type="predicted"/>
<feature type="domain" description="DEP" evidence="2">
    <location>
        <begin position="32"/>
        <end position="124"/>
    </location>
</feature>
<feature type="domain" description="DEP" evidence="2">
    <location>
        <begin position="147"/>
        <end position="222"/>
    </location>
</feature>
<accession>A0A9N8HWI3</accession>
<dbReference type="InterPro" id="IPR000591">
    <property type="entry name" value="DEP_dom"/>
</dbReference>
<evidence type="ECO:0000313" key="4">
    <source>
        <dbReference type="Proteomes" id="UP001153069"/>
    </source>
</evidence>
<evidence type="ECO:0000259" key="2">
    <source>
        <dbReference type="SMART" id="SM00049"/>
    </source>
</evidence>
<dbReference type="AlphaFoldDB" id="A0A9N8HWI3"/>
<evidence type="ECO:0000313" key="3">
    <source>
        <dbReference type="EMBL" id="CAB9529898.1"/>
    </source>
</evidence>
<dbReference type="SUPFAM" id="SSF46785">
    <property type="entry name" value="Winged helix' DNA-binding domain"/>
    <property type="match status" value="2"/>
</dbReference>
<organism evidence="3 4">
    <name type="scientific">Seminavis robusta</name>
    <dbReference type="NCBI Taxonomy" id="568900"/>
    <lineage>
        <taxon>Eukaryota</taxon>
        <taxon>Sar</taxon>
        <taxon>Stramenopiles</taxon>
        <taxon>Ochrophyta</taxon>
        <taxon>Bacillariophyta</taxon>
        <taxon>Bacillariophyceae</taxon>
        <taxon>Bacillariophycidae</taxon>
        <taxon>Naviculales</taxon>
        <taxon>Naviculaceae</taxon>
        <taxon>Seminavis</taxon>
    </lineage>
</organism>
<dbReference type="CDD" id="cd04371">
    <property type="entry name" value="DEP"/>
    <property type="match status" value="2"/>
</dbReference>
<dbReference type="Pfam" id="PF00610">
    <property type="entry name" value="DEP"/>
    <property type="match status" value="1"/>
</dbReference>
<dbReference type="OrthoDB" id="2133778at2759"/>
<keyword evidence="4" id="KW-1185">Reference proteome</keyword>
<sequence>MDGSSDHSHDSTCSARARDLEGLAESFQKYLKSNGMIQDRKTVLLKTVSKCFTGSQAVSALQTVMTQQLQDRSSNLKITRKAALMAGNSMVKYFHLFKHANCSNNFTGETTLEDSDVEFYQFDHNLPCQVRSMKRQYPSYWDKVRLLEQHVEVKDRRYMLCVFPNCFVASEAVDVMMDLKLVKSRVDAVHLMGKLNQKVFCCEHVTNDHEFKDEYLFFHFIAPKERMPEPARKTKSGRSKSPNKTKRSIRRCKSKEWASVRAKSPLAQNQVQKEPKEEKNVDPLRDSVTSNTDASSYTGTEVVE</sequence>
<name>A0A9N8HWI3_9STRA</name>
<dbReference type="EMBL" id="CAICTM010002661">
    <property type="protein sequence ID" value="CAB9529898.1"/>
    <property type="molecule type" value="Genomic_DNA"/>
</dbReference>
<dbReference type="Gene3D" id="1.10.10.10">
    <property type="entry name" value="Winged helix-like DNA-binding domain superfamily/Winged helix DNA-binding domain"/>
    <property type="match status" value="2"/>
</dbReference>
<gene>
    <name evidence="3" type="ORF">SEMRO_2663_G334070.1</name>
</gene>
<evidence type="ECO:0000256" key="1">
    <source>
        <dbReference type="SAM" id="MobiDB-lite"/>
    </source>
</evidence>
<dbReference type="InterPro" id="IPR036390">
    <property type="entry name" value="WH_DNA-bd_sf"/>
</dbReference>
<dbReference type="InterPro" id="IPR036388">
    <property type="entry name" value="WH-like_DNA-bd_sf"/>
</dbReference>
<feature type="compositionally biased region" description="Polar residues" evidence="1">
    <location>
        <begin position="287"/>
        <end position="304"/>
    </location>
</feature>
<protein>
    <submittedName>
        <fullName evidence="3">DEP domain-containing mTOR-interacting protein</fullName>
    </submittedName>
</protein>
<reference evidence="3" key="1">
    <citation type="submission" date="2020-06" db="EMBL/GenBank/DDBJ databases">
        <authorList>
            <consortium name="Plant Systems Biology data submission"/>
        </authorList>
    </citation>
    <scope>NUCLEOTIDE SEQUENCE</scope>
    <source>
        <strain evidence="3">D6</strain>
    </source>
</reference>
<dbReference type="GO" id="GO:0035556">
    <property type="term" value="P:intracellular signal transduction"/>
    <property type="evidence" value="ECO:0007669"/>
    <property type="project" value="InterPro"/>
</dbReference>
<dbReference type="PANTHER" id="PTHR16206">
    <property type="entry name" value="DEP DOMAIN-CONTAINING"/>
    <property type="match status" value="1"/>
</dbReference>
<feature type="region of interest" description="Disordered" evidence="1">
    <location>
        <begin position="228"/>
        <end position="304"/>
    </location>
</feature>
<feature type="compositionally biased region" description="Basic residues" evidence="1">
    <location>
        <begin position="233"/>
        <end position="253"/>
    </location>
</feature>
<dbReference type="Proteomes" id="UP001153069">
    <property type="component" value="Unassembled WGS sequence"/>
</dbReference>
<dbReference type="PANTHER" id="PTHR16206:SF4">
    <property type="entry name" value="PROTEIN LET-99"/>
    <property type="match status" value="1"/>
</dbReference>
<feature type="compositionally biased region" description="Basic and acidic residues" evidence="1">
    <location>
        <begin position="273"/>
        <end position="285"/>
    </location>
</feature>
<comment type="caution">
    <text evidence="3">The sequence shown here is derived from an EMBL/GenBank/DDBJ whole genome shotgun (WGS) entry which is preliminary data.</text>
</comment>